<dbReference type="SMART" id="SM00382">
    <property type="entry name" value="AAA"/>
    <property type="match status" value="1"/>
</dbReference>
<evidence type="ECO:0000313" key="12">
    <source>
        <dbReference type="EMBL" id="NII05602.1"/>
    </source>
</evidence>
<dbReference type="InterPro" id="IPR027417">
    <property type="entry name" value="P-loop_NTPase"/>
</dbReference>
<dbReference type="GO" id="GO:0005886">
    <property type="term" value="C:plasma membrane"/>
    <property type="evidence" value="ECO:0007669"/>
    <property type="project" value="UniProtKB-SubCell"/>
</dbReference>
<evidence type="ECO:0000259" key="10">
    <source>
        <dbReference type="PROSITE" id="PS50893"/>
    </source>
</evidence>
<reference evidence="12 13" key="1">
    <citation type="submission" date="2020-03" db="EMBL/GenBank/DDBJ databases">
        <authorList>
            <person name="Lai Q."/>
        </authorList>
    </citation>
    <scope>NUCLEOTIDE SEQUENCE [LARGE SCALE GENOMIC DNA]</scope>
    <source>
        <strain evidence="12 13">CCUG 25036</strain>
    </source>
</reference>
<dbReference type="InterPro" id="IPR017871">
    <property type="entry name" value="ABC_transporter-like_CS"/>
</dbReference>
<keyword evidence="8 9" id="KW-0472">Membrane</keyword>
<accession>A0A7X5ZHA3</accession>
<keyword evidence="2" id="KW-0813">Transport</keyword>
<dbReference type="SUPFAM" id="SSF90123">
    <property type="entry name" value="ABC transporter transmembrane region"/>
    <property type="match status" value="1"/>
</dbReference>
<proteinExistence type="predicted"/>
<keyword evidence="5" id="KW-0547">Nucleotide-binding</keyword>
<evidence type="ECO:0000256" key="6">
    <source>
        <dbReference type="ARBA" id="ARBA00022840"/>
    </source>
</evidence>
<feature type="domain" description="ABC transmembrane type-1" evidence="11">
    <location>
        <begin position="23"/>
        <end position="307"/>
    </location>
</feature>
<evidence type="ECO:0000256" key="5">
    <source>
        <dbReference type="ARBA" id="ARBA00022741"/>
    </source>
</evidence>
<evidence type="ECO:0000256" key="7">
    <source>
        <dbReference type="ARBA" id="ARBA00022989"/>
    </source>
</evidence>
<comment type="caution">
    <text evidence="12">The sequence shown here is derived from an EMBL/GenBank/DDBJ whole genome shotgun (WGS) entry which is preliminary data.</text>
</comment>
<dbReference type="PANTHER" id="PTHR24221">
    <property type="entry name" value="ATP-BINDING CASSETTE SUB-FAMILY B"/>
    <property type="match status" value="1"/>
</dbReference>
<comment type="subcellular location">
    <subcellularLocation>
        <location evidence="1">Cell membrane</location>
        <topology evidence="1">Multi-pass membrane protein</topology>
    </subcellularLocation>
</comment>
<dbReference type="GO" id="GO:0016887">
    <property type="term" value="F:ATP hydrolysis activity"/>
    <property type="evidence" value="ECO:0007669"/>
    <property type="project" value="InterPro"/>
</dbReference>
<dbReference type="InterPro" id="IPR039421">
    <property type="entry name" value="Type_1_exporter"/>
</dbReference>
<feature type="transmembrane region" description="Helical" evidence="9">
    <location>
        <begin position="62"/>
        <end position="87"/>
    </location>
</feature>
<dbReference type="Pfam" id="PF00664">
    <property type="entry name" value="ABC_membrane"/>
    <property type="match status" value="1"/>
</dbReference>
<dbReference type="PANTHER" id="PTHR24221:SF654">
    <property type="entry name" value="ATP-BINDING CASSETTE SUB-FAMILY B MEMBER 6"/>
    <property type="match status" value="1"/>
</dbReference>
<feature type="transmembrane region" description="Helical" evidence="9">
    <location>
        <begin position="248"/>
        <end position="271"/>
    </location>
</feature>
<evidence type="ECO:0000256" key="1">
    <source>
        <dbReference type="ARBA" id="ARBA00004651"/>
    </source>
</evidence>
<name>A0A7X5ZHA3_9GAMM</name>
<keyword evidence="6 12" id="KW-0067">ATP-binding</keyword>
<dbReference type="InterPro" id="IPR011527">
    <property type="entry name" value="ABC1_TM_dom"/>
</dbReference>
<dbReference type="RefSeq" id="WP_166946699.1">
    <property type="nucleotide sequence ID" value="NZ_JAARLZ010000002.1"/>
</dbReference>
<protein>
    <submittedName>
        <fullName evidence="12">ABC transporter ATP-binding protein</fullName>
    </submittedName>
</protein>
<keyword evidence="4 9" id="KW-0812">Transmembrane</keyword>
<dbReference type="GO" id="GO:0005524">
    <property type="term" value="F:ATP binding"/>
    <property type="evidence" value="ECO:0007669"/>
    <property type="project" value="UniProtKB-KW"/>
</dbReference>
<dbReference type="Proteomes" id="UP000490980">
    <property type="component" value="Unassembled WGS sequence"/>
</dbReference>
<evidence type="ECO:0000259" key="11">
    <source>
        <dbReference type="PROSITE" id="PS50929"/>
    </source>
</evidence>
<evidence type="ECO:0000313" key="13">
    <source>
        <dbReference type="Proteomes" id="UP000490980"/>
    </source>
</evidence>
<dbReference type="PROSITE" id="PS50929">
    <property type="entry name" value="ABC_TM1F"/>
    <property type="match status" value="1"/>
</dbReference>
<dbReference type="Pfam" id="PF00005">
    <property type="entry name" value="ABC_tran"/>
    <property type="match status" value="1"/>
</dbReference>
<dbReference type="GO" id="GO:0140359">
    <property type="term" value="F:ABC-type transporter activity"/>
    <property type="evidence" value="ECO:0007669"/>
    <property type="project" value="InterPro"/>
</dbReference>
<organism evidence="12 13">
    <name type="scientific">Luteibacter anthropi</name>
    <dbReference type="NCBI Taxonomy" id="564369"/>
    <lineage>
        <taxon>Bacteria</taxon>
        <taxon>Pseudomonadati</taxon>
        <taxon>Pseudomonadota</taxon>
        <taxon>Gammaproteobacteria</taxon>
        <taxon>Lysobacterales</taxon>
        <taxon>Rhodanobacteraceae</taxon>
        <taxon>Luteibacter</taxon>
    </lineage>
</organism>
<evidence type="ECO:0000256" key="4">
    <source>
        <dbReference type="ARBA" id="ARBA00022692"/>
    </source>
</evidence>
<gene>
    <name evidence="12" type="ORF">HBF25_04250</name>
</gene>
<keyword evidence="7 9" id="KW-1133">Transmembrane helix</keyword>
<evidence type="ECO:0000256" key="2">
    <source>
        <dbReference type="ARBA" id="ARBA00022448"/>
    </source>
</evidence>
<feature type="transmembrane region" description="Helical" evidence="9">
    <location>
        <begin position="20"/>
        <end position="42"/>
    </location>
</feature>
<dbReference type="CDD" id="cd07346">
    <property type="entry name" value="ABC_6TM_exporters"/>
    <property type="match status" value="1"/>
</dbReference>
<dbReference type="InterPro" id="IPR003593">
    <property type="entry name" value="AAA+_ATPase"/>
</dbReference>
<keyword evidence="3" id="KW-1003">Cell membrane</keyword>
<dbReference type="PROSITE" id="PS50893">
    <property type="entry name" value="ABC_TRANSPORTER_2"/>
    <property type="match status" value="1"/>
</dbReference>
<dbReference type="InterPro" id="IPR036640">
    <property type="entry name" value="ABC1_TM_sf"/>
</dbReference>
<evidence type="ECO:0000256" key="3">
    <source>
        <dbReference type="ARBA" id="ARBA00022475"/>
    </source>
</evidence>
<dbReference type="Gene3D" id="1.20.1560.10">
    <property type="entry name" value="ABC transporter type 1, transmembrane domain"/>
    <property type="match status" value="1"/>
</dbReference>
<evidence type="ECO:0000256" key="8">
    <source>
        <dbReference type="ARBA" id="ARBA00023136"/>
    </source>
</evidence>
<keyword evidence="13" id="KW-1185">Reference proteome</keyword>
<feature type="domain" description="ABC transporter" evidence="10">
    <location>
        <begin position="338"/>
        <end position="571"/>
    </location>
</feature>
<dbReference type="PROSITE" id="PS00211">
    <property type="entry name" value="ABC_TRANSPORTER_1"/>
    <property type="match status" value="1"/>
</dbReference>
<dbReference type="InterPro" id="IPR003439">
    <property type="entry name" value="ABC_transporter-like_ATP-bd"/>
</dbReference>
<evidence type="ECO:0000256" key="9">
    <source>
        <dbReference type="SAM" id="Phobius"/>
    </source>
</evidence>
<dbReference type="FunFam" id="3.40.50.300:FF:000221">
    <property type="entry name" value="Multidrug ABC transporter ATP-binding protein"/>
    <property type="match status" value="1"/>
</dbReference>
<dbReference type="EMBL" id="JAARLZ010000002">
    <property type="protein sequence ID" value="NII05602.1"/>
    <property type="molecule type" value="Genomic_DNA"/>
</dbReference>
<sequence>MSDAARTQALPTLRRPVAGLVRAGVLLGGIGALTALLPFVGLTELARALLTPSPDTLYVVRIAIVVVLGLVLGWVCTGLALWLTHVADHRLQASLRRALVGRLGAVPLGWYSDKTSGQVRKAVQDDLTELHHLTAHHDVELAGAIALPVAGLAYLCWIDWRLALLAVLTWPIYAVAYAWMMRGFGEKMAQLDESFGKVSAAIVEFVHGIAVVKAFGQGQRAHKAYDEAVSGFGRRYAGWVRPLLRLEALTSMALSVPVILVVSLTGGIAMIGRGWITPLDLFAEVLVAVAMPQTLQAINQSLTAQKRAQAAAGRIEDLLGVVSLPRPAHPEAPVDASIAFENVSFAYDGEHGVLADIDLFCHPGTLTALVGASGAGKSTLARLVPRFYDVTKGRVRIGGVDVRQIDPRQLYRHVGFVLQDVQLVHGSVADNLRLGRPEATDDEMSDAARAARIHERILALPRGYASVIGEDAVLSGGEAQRLSIARMLLADTPILVLDEATAHADPESEAQIQDALSTLAKDRTVIVIAHRLASVVGADRIVVLDQGRIAQSGRHEALLAIDGPYRRLWLAGQPVPIPTNDKEAV</sequence>
<dbReference type="SUPFAM" id="SSF52540">
    <property type="entry name" value="P-loop containing nucleoside triphosphate hydrolases"/>
    <property type="match status" value="1"/>
</dbReference>
<dbReference type="AlphaFoldDB" id="A0A7X5ZHA3"/>
<feature type="transmembrane region" description="Helical" evidence="9">
    <location>
        <begin position="162"/>
        <end position="180"/>
    </location>
</feature>
<dbReference type="Gene3D" id="3.40.50.300">
    <property type="entry name" value="P-loop containing nucleotide triphosphate hydrolases"/>
    <property type="match status" value="1"/>
</dbReference>